<dbReference type="EMBL" id="HBIM01025261">
    <property type="protein sequence ID" value="CAE0422195.1"/>
    <property type="molecule type" value="Transcribed_RNA"/>
</dbReference>
<accession>A0A7S3PCA6</accession>
<keyword evidence="2" id="KW-1133">Transmembrane helix</keyword>
<sequence length="453" mass="50706">MTTIMKGNDGKGARRRLHQKLTAIFSFFATLIIMALFWEPDPEAGAAARHLSSSLRSRMATIRSRVQEKAHLGHHEGRQLGQVENESDLQMILEGTYSLVDVRVDRSAAILEDGSYQSITGSFCKLEWAPHKSDPSSTPMFRDVVQGSRGCRETVDMDLQRVMEAVSKYDQEHGVEDANGKVHLLELKGFVFHESRCGSTLVANVLQAMYPEENRVYSESAPPINTVRIADMLGPEAASTVLKDVVYLMSRSNDPKEKRLFFKVQSIGSTYINIFLEAFPETPYMFVYRDPTQVMVSQFAHGVQNANCVRAQSRHPSHLVRALVQRRGIHVPAEQLDPEDLCAAHLAGITESALHALTEGPNPYGTAVNYNKLPQKLYEEIFPDDWELKITTDALERMQAVAGVYSKGRGPMTGQHFEGDSEEKEEEATDAMREAAEVFLSESYQALEQLSKH</sequence>
<protein>
    <submittedName>
        <fullName evidence="3">Uncharacterized protein</fullName>
    </submittedName>
</protein>
<evidence type="ECO:0000256" key="2">
    <source>
        <dbReference type="SAM" id="Phobius"/>
    </source>
</evidence>
<dbReference type="InterPro" id="IPR027417">
    <property type="entry name" value="P-loop_NTPase"/>
</dbReference>
<feature type="compositionally biased region" description="Acidic residues" evidence="1">
    <location>
        <begin position="420"/>
        <end position="429"/>
    </location>
</feature>
<evidence type="ECO:0000313" key="3">
    <source>
        <dbReference type="EMBL" id="CAE0422195.1"/>
    </source>
</evidence>
<feature type="transmembrane region" description="Helical" evidence="2">
    <location>
        <begin position="21"/>
        <end position="38"/>
    </location>
</feature>
<organism evidence="3">
    <name type="scientific">Amphora coffeiformis</name>
    <dbReference type="NCBI Taxonomy" id="265554"/>
    <lineage>
        <taxon>Eukaryota</taxon>
        <taxon>Sar</taxon>
        <taxon>Stramenopiles</taxon>
        <taxon>Ochrophyta</taxon>
        <taxon>Bacillariophyta</taxon>
        <taxon>Bacillariophyceae</taxon>
        <taxon>Bacillariophycidae</taxon>
        <taxon>Thalassiophysales</taxon>
        <taxon>Catenulaceae</taxon>
        <taxon>Amphora</taxon>
    </lineage>
</organism>
<feature type="region of interest" description="Disordered" evidence="1">
    <location>
        <begin position="411"/>
        <end position="432"/>
    </location>
</feature>
<keyword evidence="2" id="KW-0472">Membrane</keyword>
<name>A0A7S3PCA6_9STRA</name>
<proteinExistence type="predicted"/>
<keyword evidence="2" id="KW-0812">Transmembrane</keyword>
<gene>
    <name evidence="3" type="ORF">ACOF00016_LOCUS18773</name>
</gene>
<reference evidence="3" key="1">
    <citation type="submission" date="2021-01" db="EMBL/GenBank/DDBJ databases">
        <authorList>
            <person name="Corre E."/>
            <person name="Pelletier E."/>
            <person name="Niang G."/>
            <person name="Scheremetjew M."/>
            <person name="Finn R."/>
            <person name="Kale V."/>
            <person name="Holt S."/>
            <person name="Cochrane G."/>
            <person name="Meng A."/>
            <person name="Brown T."/>
            <person name="Cohen L."/>
        </authorList>
    </citation>
    <scope>NUCLEOTIDE SEQUENCE</scope>
    <source>
        <strain evidence="3">CCMP127</strain>
    </source>
</reference>
<dbReference type="AlphaFoldDB" id="A0A7S3PCA6"/>
<dbReference type="Gene3D" id="3.40.50.300">
    <property type="entry name" value="P-loop containing nucleotide triphosphate hydrolases"/>
    <property type="match status" value="1"/>
</dbReference>
<evidence type="ECO:0000256" key="1">
    <source>
        <dbReference type="SAM" id="MobiDB-lite"/>
    </source>
</evidence>
<dbReference type="SUPFAM" id="SSF52540">
    <property type="entry name" value="P-loop containing nucleoside triphosphate hydrolases"/>
    <property type="match status" value="1"/>
</dbReference>